<dbReference type="SUPFAM" id="SSF53756">
    <property type="entry name" value="UDP-Glycosyltransferase/glycogen phosphorylase"/>
    <property type="match status" value="1"/>
</dbReference>
<dbReference type="eggNOG" id="COG0438">
    <property type="taxonomic scope" value="Bacteria"/>
</dbReference>
<evidence type="ECO:0000313" key="3">
    <source>
        <dbReference type="EMBL" id="EOZ93857.1"/>
    </source>
</evidence>
<accession>S2D3G7</accession>
<dbReference type="RefSeq" id="WP_009035873.1">
    <property type="nucleotide sequence ID" value="NZ_ALWO02000044.1"/>
</dbReference>
<feature type="domain" description="Glycosyl transferase family 1" evidence="2">
    <location>
        <begin position="187"/>
        <end position="344"/>
    </location>
</feature>
<proteinExistence type="predicted"/>
<dbReference type="CDD" id="cd03809">
    <property type="entry name" value="GT4_MtfB-like"/>
    <property type="match status" value="1"/>
</dbReference>
<dbReference type="EMBL" id="ALWO02000044">
    <property type="protein sequence ID" value="EOZ93857.1"/>
    <property type="molecule type" value="Genomic_DNA"/>
</dbReference>
<sequence length="379" mass="44273">MKIAIDATNLKSGGGLSHLKQISKEIYNSKDIEIHLFGGDWIKQVQSENKHVFREEFSSIFKQEYFKRFELPKLLANFDIVFAPGGSFYSKKTPYITMCRNMLVFEEVERNRFPFSFTWLRYLFLERIQLRSYLNSKGIIYISEYAKKYVETKYPELKSKKSKVIYHGISNDFRQKPKKQKPLEFYSQEKPFKLLYVSIINYYKHQWNVIEAVTRLRVKGFPIVLELVGPIYKGLNKRMAKVLNGTDSFIYYKGALPYEEIESTYKNADAFIFASTCENMPNILVEAMSAGLPILCSNYGPMPEVLKDGGIYFDPIDVESITMNLEMLLIDPEKRQKIAQRSYEYSQGFSWKKTADETLKFIKELGGNQKINETNHTRP</sequence>
<dbReference type="PANTHER" id="PTHR46401">
    <property type="entry name" value="GLYCOSYLTRANSFERASE WBBK-RELATED"/>
    <property type="match status" value="1"/>
</dbReference>
<evidence type="ECO:0000313" key="4">
    <source>
        <dbReference type="Proteomes" id="UP000006073"/>
    </source>
</evidence>
<reference evidence="3 4" key="1">
    <citation type="journal article" date="2013" name="Genome Announc.">
        <title>Draft Genome Sequence of Indibacter alkaliphilus Strain LW1T, Isolated from Lonar Lake, a Haloalkaline Lake in the Buldana District of Maharashtra, India.</title>
        <authorList>
            <person name="Singh A."/>
            <person name="Kumar Jangir P."/>
            <person name="Sharma R."/>
            <person name="Singh A."/>
            <person name="Kumar Pinnaka A."/>
            <person name="Shivaji S."/>
        </authorList>
    </citation>
    <scope>NUCLEOTIDE SEQUENCE [LARGE SCALE GENOMIC DNA]</scope>
    <source>
        <strain evidence="4">CCUG 57479 / KCTC 22604 / LW1</strain>
    </source>
</reference>
<dbReference type="OrthoDB" id="9801609at2"/>
<gene>
    <name evidence="3" type="ORF">A33Q_3462</name>
</gene>
<organism evidence="3 4">
    <name type="scientific">Indibacter alkaliphilus (strain CCUG 57479 / KCTC 22604 / LW1)</name>
    <dbReference type="NCBI Taxonomy" id="1189612"/>
    <lineage>
        <taxon>Bacteria</taxon>
        <taxon>Pseudomonadati</taxon>
        <taxon>Bacteroidota</taxon>
        <taxon>Cytophagia</taxon>
        <taxon>Cytophagales</taxon>
        <taxon>Cyclobacteriaceae</taxon>
    </lineage>
</organism>
<dbReference type="Gene3D" id="3.40.50.2000">
    <property type="entry name" value="Glycogen Phosphorylase B"/>
    <property type="match status" value="2"/>
</dbReference>
<evidence type="ECO:0000256" key="1">
    <source>
        <dbReference type="ARBA" id="ARBA00022679"/>
    </source>
</evidence>
<keyword evidence="1 3" id="KW-0808">Transferase</keyword>
<dbReference type="InterPro" id="IPR001296">
    <property type="entry name" value="Glyco_trans_1"/>
</dbReference>
<comment type="caution">
    <text evidence="3">The sequence shown here is derived from an EMBL/GenBank/DDBJ whole genome shotgun (WGS) entry which is preliminary data.</text>
</comment>
<dbReference type="AlphaFoldDB" id="S2D3G7"/>
<dbReference type="GO" id="GO:0009103">
    <property type="term" value="P:lipopolysaccharide biosynthetic process"/>
    <property type="evidence" value="ECO:0007669"/>
    <property type="project" value="TreeGrafter"/>
</dbReference>
<name>S2D3G7_INDAL</name>
<evidence type="ECO:0000259" key="2">
    <source>
        <dbReference type="Pfam" id="PF00534"/>
    </source>
</evidence>
<dbReference type="STRING" id="1189612.A33Q_3462"/>
<protein>
    <submittedName>
        <fullName evidence="3">Glycosyl transferase</fullName>
    </submittedName>
</protein>
<dbReference type="GO" id="GO:0016757">
    <property type="term" value="F:glycosyltransferase activity"/>
    <property type="evidence" value="ECO:0007669"/>
    <property type="project" value="InterPro"/>
</dbReference>
<dbReference type="Pfam" id="PF00534">
    <property type="entry name" value="Glycos_transf_1"/>
    <property type="match status" value="1"/>
</dbReference>
<keyword evidence="4" id="KW-1185">Reference proteome</keyword>
<dbReference type="PANTHER" id="PTHR46401:SF2">
    <property type="entry name" value="GLYCOSYLTRANSFERASE WBBK-RELATED"/>
    <property type="match status" value="1"/>
</dbReference>
<dbReference type="Proteomes" id="UP000006073">
    <property type="component" value="Unassembled WGS sequence"/>
</dbReference>